<keyword evidence="3" id="KW-1185">Reference proteome</keyword>
<proteinExistence type="predicted"/>
<protein>
    <submittedName>
        <fullName evidence="2">Uncharacterized protein</fullName>
    </submittedName>
</protein>
<evidence type="ECO:0000313" key="2">
    <source>
        <dbReference type="EMBL" id="CAG2201477.1"/>
    </source>
</evidence>
<name>A0A8S3R348_MYTED</name>
<gene>
    <name evidence="2" type="ORF">MEDL_16097</name>
</gene>
<dbReference type="EMBL" id="CAJPWZ010000849">
    <property type="protein sequence ID" value="CAG2201477.1"/>
    <property type="molecule type" value="Genomic_DNA"/>
</dbReference>
<dbReference type="OrthoDB" id="10292043at2759"/>
<comment type="caution">
    <text evidence="2">The sequence shown here is derived from an EMBL/GenBank/DDBJ whole genome shotgun (WGS) entry which is preliminary data.</text>
</comment>
<evidence type="ECO:0000313" key="3">
    <source>
        <dbReference type="Proteomes" id="UP000683360"/>
    </source>
</evidence>
<feature type="transmembrane region" description="Helical" evidence="1">
    <location>
        <begin position="46"/>
        <end position="71"/>
    </location>
</feature>
<keyword evidence="1" id="KW-0812">Transmembrane</keyword>
<keyword evidence="1" id="KW-1133">Transmembrane helix</keyword>
<evidence type="ECO:0000256" key="1">
    <source>
        <dbReference type="SAM" id="Phobius"/>
    </source>
</evidence>
<dbReference type="AlphaFoldDB" id="A0A8S3R348"/>
<keyword evidence="1" id="KW-0472">Membrane</keyword>
<sequence>MFISNTDWHAWPDEPYTLIGGLLCVSLVVFYYAVRDLASKENVNIGYSFWMTCIASTLYILNGFTFVFAILTGKGNIGRKNTEKDIGAALLQLSRLLKSTTGTIERQTTKALKEEEIGAALLHLSCLLRSRTDTIRRQNAKATKDDEIVAKLQRVSCVLMSMTDTIERQNIKATKEKEIVAAML</sequence>
<accession>A0A8S3R348</accession>
<dbReference type="Proteomes" id="UP000683360">
    <property type="component" value="Unassembled WGS sequence"/>
</dbReference>
<feature type="transmembrane region" description="Helical" evidence="1">
    <location>
        <begin position="16"/>
        <end position="34"/>
    </location>
</feature>
<reference evidence="2" key="1">
    <citation type="submission" date="2021-03" db="EMBL/GenBank/DDBJ databases">
        <authorList>
            <person name="Bekaert M."/>
        </authorList>
    </citation>
    <scope>NUCLEOTIDE SEQUENCE</scope>
</reference>
<organism evidence="2 3">
    <name type="scientific">Mytilus edulis</name>
    <name type="common">Blue mussel</name>
    <dbReference type="NCBI Taxonomy" id="6550"/>
    <lineage>
        <taxon>Eukaryota</taxon>
        <taxon>Metazoa</taxon>
        <taxon>Spiralia</taxon>
        <taxon>Lophotrochozoa</taxon>
        <taxon>Mollusca</taxon>
        <taxon>Bivalvia</taxon>
        <taxon>Autobranchia</taxon>
        <taxon>Pteriomorphia</taxon>
        <taxon>Mytilida</taxon>
        <taxon>Mytiloidea</taxon>
        <taxon>Mytilidae</taxon>
        <taxon>Mytilinae</taxon>
        <taxon>Mytilus</taxon>
    </lineage>
</organism>